<keyword evidence="2" id="KW-1185">Reference proteome</keyword>
<dbReference type="EMBL" id="JAIZPD010000004">
    <property type="protein sequence ID" value="KAH0964104.1"/>
    <property type="molecule type" value="Genomic_DNA"/>
</dbReference>
<dbReference type="RefSeq" id="XP_044721617.1">
    <property type="nucleotide sequence ID" value="XM_044863003.1"/>
</dbReference>
<dbReference type="GeneID" id="68353661"/>
<protein>
    <submittedName>
        <fullName evidence="1">Uncharacterized protein</fullName>
    </submittedName>
</protein>
<gene>
    <name evidence="1" type="ORF">HRG_04532</name>
</gene>
<proteinExistence type="predicted"/>
<sequence length="78" mass="8748">MPLQMIQRTGQLRQLPRKGPAFHGSMDDDVGDRFASSKPVRDNKGEFTGFKPGIIDGSGRDFSHAHWRTLLVFYAADN</sequence>
<organism evidence="1 2">
    <name type="scientific">Hirsutella rhossiliensis</name>
    <dbReference type="NCBI Taxonomy" id="111463"/>
    <lineage>
        <taxon>Eukaryota</taxon>
        <taxon>Fungi</taxon>
        <taxon>Dikarya</taxon>
        <taxon>Ascomycota</taxon>
        <taxon>Pezizomycotina</taxon>
        <taxon>Sordariomycetes</taxon>
        <taxon>Hypocreomycetidae</taxon>
        <taxon>Hypocreales</taxon>
        <taxon>Ophiocordycipitaceae</taxon>
        <taxon>Hirsutella</taxon>
    </lineage>
</organism>
<dbReference type="Proteomes" id="UP000824596">
    <property type="component" value="Unassembled WGS sequence"/>
</dbReference>
<evidence type="ECO:0000313" key="1">
    <source>
        <dbReference type="EMBL" id="KAH0964104.1"/>
    </source>
</evidence>
<evidence type="ECO:0000313" key="2">
    <source>
        <dbReference type="Proteomes" id="UP000824596"/>
    </source>
</evidence>
<name>A0A9P8MZI5_9HYPO</name>
<accession>A0A9P8MZI5</accession>
<reference evidence="1" key="1">
    <citation type="submission" date="2021-09" db="EMBL/GenBank/DDBJ databases">
        <title>A high-quality genome of the endoparasitic fungus Hirsutella rhossiliensis with a comparison of Hirsutella genomes reveals transposable elements contributing to genome size variation.</title>
        <authorList>
            <person name="Lin R."/>
            <person name="Jiao Y."/>
            <person name="Sun X."/>
            <person name="Ling J."/>
            <person name="Xie B."/>
            <person name="Cheng X."/>
        </authorList>
    </citation>
    <scope>NUCLEOTIDE SEQUENCE</scope>
    <source>
        <strain evidence="1">HR02</strain>
    </source>
</reference>
<comment type="caution">
    <text evidence="1">The sequence shown here is derived from an EMBL/GenBank/DDBJ whole genome shotgun (WGS) entry which is preliminary data.</text>
</comment>
<dbReference type="AlphaFoldDB" id="A0A9P8MZI5"/>